<keyword evidence="3" id="KW-1185">Reference proteome</keyword>
<dbReference type="Proteomes" id="UP000298327">
    <property type="component" value="Unassembled WGS sequence"/>
</dbReference>
<comment type="caution">
    <text evidence="2">The sequence shown here is derived from an EMBL/GenBank/DDBJ whole genome shotgun (WGS) entry which is preliminary data.</text>
</comment>
<evidence type="ECO:0000313" key="2">
    <source>
        <dbReference type="EMBL" id="TFY65847.1"/>
    </source>
</evidence>
<organism evidence="2 3">
    <name type="scientific">Dentipellis fragilis</name>
    <dbReference type="NCBI Taxonomy" id="205917"/>
    <lineage>
        <taxon>Eukaryota</taxon>
        <taxon>Fungi</taxon>
        <taxon>Dikarya</taxon>
        <taxon>Basidiomycota</taxon>
        <taxon>Agaricomycotina</taxon>
        <taxon>Agaricomycetes</taxon>
        <taxon>Russulales</taxon>
        <taxon>Hericiaceae</taxon>
        <taxon>Dentipellis</taxon>
    </lineage>
</organism>
<dbReference type="EMBL" id="SEOQ01000302">
    <property type="protein sequence ID" value="TFY65847.1"/>
    <property type="molecule type" value="Genomic_DNA"/>
</dbReference>
<dbReference type="AlphaFoldDB" id="A0A4Y9YVU2"/>
<evidence type="ECO:0000313" key="3">
    <source>
        <dbReference type="Proteomes" id="UP000298327"/>
    </source>
</evidence>
<proteinExistence type="predicted"/>
<sequence length="173" mass="18944">MGVLVHVHRGHLVPPQQHDALFLLSFFPLPPLHHLPSLPSTSTSKSRGHSYVASGDSRIPSSSLTMALAHLGLVCTSTFSFAHVAPSARICAHLIRIVLAPLRTLAYRTRPFSDNSVPFVWPSSTHAFAARIRVVARPRALIYAHSLAPSAPLYPSLPIWICAMYGHCICTLW</sequence>
<gene>
    <name evidence="2" type="ORF">EVG20_g5241</name>
</gene>
<feature type="region of interest" description="Disordered" evidence="1">
    <location>
        <begin position="38"/>
        <end position="59"/>
    </location>
</feature>
<name>A0A4Y9YVU2_9AGAM</name>
<protein>
    <submittedName>
        <fullName evidence="2">Uncharacterized protein</fullName>
    </submittedName>
</protein>
<reference evidence="2 3" key="1">
    <citation type="submission" date="2019-02" db="EMBL/GenBank/DDBJ databases">
        <title>Genome sequencing of the rare red list fungi Dentipellis fragilis.</title>
        <authorList>
            <person name="Buettner E."/>
            <person name="Kellner H."/>
        </authorList>
    </citation>
    <scope>NUCLEOTIDE SEQUENCE [LARGE SCALE GENOMIC DNA]</scope>
    <source>
        <strain evidence="2 3">DSM 105465</strain>
    </source>
</reference>
<evidence type="ECO:0000256" key="1">
    <source>
        <dbReference type="SAM" id="MobiDB-lite"/>
    </source>
</evidence>
<accession>A0A4Y9YVU2</accession>